<comment type="similarity">
    <text evidence="1">Belongs to the Nudix hydrolase family.</text>
</comment>
<dbReference type="PANTHER" id="PTHR43736:SF1">
    <property type="entry name" value="DIHYDRONEOPTERIN TRIPHOSPHATE DIPHOSPHATASE"/>
    <property type="match status" value="1"/>
</dbReference>
<evidence type="ECO:0000256" key="2">
    <source>
        <dbReference type="ARBA" id="ARBA00022801"/>
    </source>
</evidence>
<reference evidence="4 5" key="1">
    <citation type="submission" date="2020-08" db="EMBL/GenBank/DDBJ databases">
        <title>Genomic Encyclopedia of Archaeal and Bacterial Type Strains, Phase II (KMG-II): from individual species to whole genera.</title>
        <authorList>
            <person name="Goeker M."/>
        </authorList>
    </citation>
    <scope>NUCLEOTIDE SEQUENCE [LARGE SCALE GENOMIC DNA]</scope>
    <source>
        <strain evidence="4 5">DSM 43850</strain>
    </source>
</reference>
<dbReference type="PRINTS" id="PR00502">
    <property type="entry name" value="NUDIXFAMILY"/>
</dbReference>
<dbReference type="PROSITE" id="PS51462">
    <property type="entry name" value="NUDIX"/>
    <property type="match status" value="1"/>
</dbReference>
<dbReference type="InterPro" id="IPR015797">
    <property type="entry name" value="NUDIX_hydrolase-like_dom_sf"/>
</dbReference>
<dbReference type="SUPFAM" id="SSF55811">
    <property type="entry name" value="Nudix"/>
    <property type="match status" value="1"/>
</dbReference>
<evidence type="ECO:0000259" key="3">
    <source>
        <dbReference type="PROSITE" id="PS51462"/>
    </source>
</evidence>
<dbReference type="EC" id="3.6.1.55" evidence="4"/>
<proteinExistence type="inferred from homology"/>
<keyword evidence="2 4" id="KW-0378">Hydrolase</keyword>
<dbReference type="RefSeq" id="WP_182840664.1">
    <property type="nucleotide sequence ID" value="NZ_BAAABQ010000083.1"/>
</dbReference>
<evidence type="ECO:0000256" key="1">
    <source>
        <dbReference type="ARBA" id="ARBA00005582"/>
    </source>
</evidence>
<organism evidence="4 5">
    <name type="scientific">Kutzneria viridogrisea</name>
    <dbReference type="NCBI Taxonomy" id="47990"/>
    <lineage>
        <taxon>Bacteria</taxon>
        <taxon>Bacillati</taxon>
        <taxon>Actinomycetota</taxon>
        <taxon>Actinomycetes</taxon>
        <taxon>Pseudonocardiales</taxon>
        <taxon>Pseudonocardiaceae</taxon>
        <taxon>Kutzneria</taxon>
    </lineage>
</organism>
<sequence>MATDETARLTADVLVLAENHVLLVRRRWDPFADRWALPGGHVDAGEEVTAAGQRELAEETGVSEVPLDLVGVYSTPGRDPRGRYVTWAFVALLPERVEPTAGSDAREVRWWPLAEVLATPHLLAFDHHPILTDTLAHVRTRALTC</sequence>
<comment type="caution">
    <text evidence="4">The sequence shown here is derived from an EMBL/GenBank/DDBJ whole genome shotgun (WGS) entry which is preliminary data.</text>
</comment>
<dbReference type="InterPro" id="IPR020476">
    <property type="entry name" value="Nudix_hydrolase"/>
</dbReference>
<gene>
    <name evidence="4" type="ORF">BC739_009398</name>
</gene>
<dbReference type="GO" id="GO:0035539">
    <property type="term" value="F:8-oxo-7,8-dihydrodeoxyguanosine triphosphate pyrophosphatase activity"/>
    <property type="evidence" value="ECO:0007669"/>
    <property type="project" value="UniProtKB-EC"/>
</dbReference>
<accession>A0ABR6C001</accession>
<dbReference type="Proteomes" id="UP000517916">
    <property type="component" value="Unassembled WGS sequence"/>
</dbReference>
<dbReference type="Pfam" id="PF00293">
    <property type="entry name" value="NUDIX"/>
    <property type="match status" value="1"/>
</dbReference>
<protein>
    <submittedName>
        <fullName evidence="4">8-oxo-dGTP diphosphatase</fullName>
        <ecNumber evidence="4">3.6.1.55</ecNumber>
    </submittedName>
</protein>
<name>A0ABR6C001_9PSEU</name>
<dbReference type="InterPro" id="IPR000086">
    <property type="entry name" value="NUDIX_hydrolase_dom"/>
</dbReference>
<evidence type="ECO:0000313" key="4">
    <source>
        <dbReference type="EMBL" id="MBA8932139.1"/>
    </source>
</evidence>
<dbReference type="CDD" id="cd18873">
    <property type="entry name" value="NUDIX_NadM_like"/>
    <property type="match status" value="1"/>
</dbReference>
<feature type="domain" description="Nudix hydrolase" evidence="3">
    <location>
        <begin position="6"/>
        <end position="135"/>
    </location>
</feature>
<dbReference type="Gene3D" id="3.90.79.10">
    <property type="entry name" value="Nucleoside Triphosphate Pyrophosphohydrolase"/>
    <property type="match status" value="1"/>
</dbReference>
<evidence type="ECO:0000313" key="5">
    <source>
        <dbReference type="Proteomes" id="UP000517916"/>
    </source>
</evidence>
<dbReference type="PANTHER" id="PTHR43736">
    <property type="entry name" value="ADP-RIBOSE PYROPHOSPHATASE"/>
    <property type="match status" value="1"/>
</dbReference>
<dbReference type="EMBL" id="JACJID010000011">
    <property type="protein sequence ID" value="MBA8932139.1"/>
    <property type="molecule type" value="Genomic_DNA"/>
</dbReference>
<keyword evidence="5" id="KW-1185">Reference proteome</keyword>